<name>A0ABU5VWK4_9BACT</name>
<dbReference type="EMBL" id="JAYGJQ010000002">
    <property type="protein sequence ID" value="MEA9357438.1"/>
    <property type="molecule type" value="Genomic_DNA"/>
</dbReference>
<dbReference type="InterPro" id="IPR029063">
    <property type="entry name" value="SAM-dependent_MTases_sf"/>
</dbReference>
<evidence type="ECO:0008006" key="3">
    <source>
        <dbReference type="Google" id="ProtNLM"/>
    </source>
</evidence>
<comment type="caution">
    <text evidence="1">The sequence shown here is derived from an EMBL/GenBank/DDBJ whole genome shotgun (WGS) entry which is preliminary data.</text>
</comment>
<dbReference type="Gene3D" id="3.40.50.150">
    <property type="entry name" value="Vaccinia Virus protein VP39"/>
    <property type="match status" value="1"/>
</dbReference>
<proteinExistence type="predicted"/>
<keyword evidence="2" id="KW-1185">Reference proteome</keyword>
<accession>A0ABU5VWK4</accession>
<sequence length="224" mass="24995">MENKNPERIVECGDAIEWLKAHDKFEGASVVASMPDISEFTNTTLAQWKEWFTTTAALIMSRCPDDGVAVFYQSDIKYEGVWVDKAYLVQKAAESVGMEQLWHKVVCRVPAGIATFGKPSYSHILCFSKNVRLHDMSRSTPDVIGDLGDKTWVRGMGLENCLMITKFIATHTNSTRVVHPFCGEGSILAAANKNGLNALGIERSPKRVEKARTLQISDDKKWIL</sequence>
<dbReference type="RefSeq" id="WP_323577448.1">
    <property type="nucleotide sequence ID" value="NZ_JAYGJQ010000002.1"/>
</dbReference>
<evidence type="ECO:0000313" key="1">
    <source>
        <dbReference type="EMBL" id="MEA9357438.1"/>
    </source>
</evidence>
<dbReference type="SUPFAM" id="SSF53335">
    <property type="entry name" value="S-adenosyl-L-methionine-dependent methyltransferases"/>
    <property type="match status" value="1"/>
</dbReference>
<organism evidence="1 2">
    <name type="scientific">Bacteriovorax antarcticus</name>
    <dbReference type="NCBI Taxonomy" id="3088717"/>
    <lineage>
        <taxon>Bacteria</taxon>
        <taxon>Pseudomonadati</taxon>
        <taxon>Bdellovibrionota</taxon>
        <taxon>Bacteriovoracia</taxon>
        <taxon>Bacteriovoracales</taxon>
        <taxon>Bacteriovoracaceae</taxon>
        <taxon>Bacteriovorax</taxon>
    </lineage>
</organism>
<gene>
    <name evidence="1" type="ORF">SHI21_14520</name>
</gene>
<evidence type="ECO:0000313" key="2">
    <source>
        <dbReference type="Proteomes" id="UP001302274"/>
    </source>
</evidence>
<protein>
    <recommendedName>
        <fullName evidence="3">DNA methylase N-4/N-6 domain-containing protein</fullName>
    </recommendedName>
</protein>
<reference evidence="1 2" key="1">
    <citation type="submission" date="2023-11" db="EMBL/GenBank/DDBJ databases">
        <title>A Novel Polar Bacteriovorax (B. antarcticus) Isolated from the Biocrust in Antarctica.</title>
        <authorList>
            <person name="Mun W."/>
            <person name="Choi S.Y."/>
            <person name="Mitchell R.J."/>
        </authorList>
    </citation>
    <scope>NUCLEOTIDE SEQUENCE [LARGE SCALE GENOMIC DNA]</scope>
    <source>
        <strain evidence="1 2">PP10</strain>
    </source>
</reference>
<dbReference type="Proteomes" id="UP001302274">
    <property type="component" value="Unassembled WGS sequence"/>
</dbReference>